<feature type="domain" description="LpxI N-terminal" evidence="2">
    <location>
        <begin position="2"/>
        <end position="125"/>
    </location>
</feature>
<dbReference type="PANTHER" id="PTHR39962:SF1">
    <property type="entry name" value="LPXI FAMILY PROTEIN"/>
    <property type="match status" value="1"/>
</dbReference>
<dbReference type="PANTHER" id="PTHR39962">
    <property type="entry name" value="BLL4848 PROTEIN"/>
    <property type="match status" value="1"/>
</dbReference>
<dbReference type="Gene3D" id="3.40.140.80">
    <property type="match status" value="1"/>
</dbReference>
<evidence type="ECO:0000259" key="2">
    <source>
        <dbReference type="Pfam" id="PF17930"/>
    </source>
</evidence>
<accession>A0A0F9SYD4</accession>
<protein>
    <recommendedName>
        <fullName evidence="4">LpxI C-terminal domain-containing protein</fullName>
    </recommendedName>
</protein>
<proteinExistence type="predicted"/>
<evidence type="ECO:0008006" key="4">
    <source>
        <dbReference type="Google" id="ProtNLM"/>
    </source>
</evidence>
<comment type="caution">
    <text evidence="3">The sequence shown here is derived from an EMBL/GenBank/DDBJ whole genome shotgun (WGS) entry which is preliminary data.</text>
</comment>
<sequence>MLALIAGGGGLPRRVAEAQETFPLICGYEGVVLEGIRADMTFRLETLGTLLNMLQARGVSQVSFCGTVARPSFDPAALDADTLYLVPLFQKALAAGDDGALRTLVEIFEHAGFEVVAAQDIAPGLMAEPGVLSRRQPDEQMSADAKRAADVCHTLASLDVGQCCVVGQTQVMGIETIGGTDHLLATLPARARGSKAILFKGPKPQQTQLVDMPTIGPSTLKAAHKAGLAGVIIVAGQVIVLEADRCIALANELGLVLWSRSAA</sequence>
<gene>
    <name evidence="3" type="ORF">LCGC14_0795970</name>
</gene>
<evidence type="ECO:0000313" key="3">
    <source>
        <dbReference type="EMBL" id="KKN34213.1"/>
    </source>
</evidence>
<dbReference type="Pfam" id="PF17930">
    <property type="entry name" value="LpxI_N"/>
    <property type="match status" value="1"/>
</dbReference>
<dbReference type="InterPro" id="IPR041255">
    <property type="entry name" value="LpxI_N"/>
</dbReference>
<dbReference type="AlphaFoldDB" id="A0A0F9SYD4"/>
<dbReference type="Gene3D" id="3.40.50.20">
    <property type="match status" value="1"/>
</dbReference>
<dbReference type="InterPro" id="IPR043167">
    <property type="entry name" value="LpxI_C_sf"/>
</dbReference>
<evidence type="ECO:0000259" key="1">
    <source>
        <dbReference type="Pfam" id="PF06230"/>
    </source>
</evidence>
<dbReference type="Pfam" id="PF06230">
    <property type="entry name" value="LpxI_C"/>
    <property type="match status" value="1"/>
</dbReference>
<reference evidence="3" key="1">
    <citation type="journal article" date="2015" name="Nature">
        <title>Complex archaea that bridge the gap between prokaryotes and eukaryotes.</title>
        <authorList>
            <person name="Spang A."/>
            <person name="Saw J.H."/>
            <person name="Jorgensen S.L."/>
            <person name="Zaremba-Niedzwiedzka K."/>
            <person name="Martijn J."/>
            <person name="Lind A.E."/>
            <person name="van Eijk R."/>
            <person name="Schleper C."/>
            <person name="Guy L."/>
            <person name="Ettema T.J."/>
        </authorList>
    </citation>
    <scope>NUCLEOTIDE SEQUENCE</scope>
</reference>
<name>A0A0F9SYD4_9ZZZZ</name>
<dbReference type="InterPro" id="IPR010415">
    <property type="entry name" value="LpxI_C"/>
</dbReference>
<feature type="domain" description="LpxI C-terminal" evidence="1">
    <location>
        <begin position="129"/>
        <end position="258"/>
    </location>
</feature>
<dbReference type="InterPro" id="IPR053174">
    <property type="entry name" value="LpxI"/>
</dbReference>
<organism evidence="3">
    <name type="scientific">marine sediment metagenome</name>
    <dbReference type="NCBI Taxonomy" id="412755"/>
    <lineage>
        <taxon>unclassified sequences</taxon>
        <taxon>metagenomes</taxon>
        <taxon>ecological metagenomes</taxon>
    </lineage>
</organism>
<dbReference type="EMBL" id="LAZR01002119">
    <property type="protein sequence ID" value="KKN34213.1"/>
    <property type="molecule type" value="Genomic_DNA"/>
</dbReference>